<evidence type="ECO:0000256" key="1">
    <source>
        <dbReference type="ARBA" id="ARBA00023015"/>
    </source>
</evidence>
<dbReference type="AlphaFoldDB" id="A0A381W7P0"/>
<keyword evidence="1" id="KW-0805">Transcription regulation</keyword>
<evidence type="ECO:0000313" key="5">
    <source>
        <dbReference type="EMBL" id="SVA48560.1"/>
    </source>
</evidence>
<name>A0A381W7P0_9ZZZZ</name>
<dbReference type="PRINTS" id="PR00455">
    <property type="entry name" value="HTHTETR"/>
</dbReference>
<dbReference type="Gene3D" id="1.10.10.60">
    <property type="entry name" value="Homeodomain-like"/>
    <property type="match status" value="1"/>
</dbReference>
<protein>
    <recommendedName>
        <fullName evidence="4">HTH tetR-type domain-containing protein</fullName>
    </recommendedName>
</protein>
<dbReference type="InterPro" id="IPR001647">
    <property type="entry name" value="HTH_TetR"/>
</dbReference>
<keyword evidence="2" id="KW-0238">DNA-binding</keyword>
<sequence>MTISQRQLEERKMRQERILTGALEVFKSKGLDGATMDEIAQKSDFGKATLYYYFHSKEEVFAAILEDGWQKLWASLELVIAGNDSPRQTFINVLLKIAENARNRPGLYEFLFNAPKVITFEEQPWKRYQERMYGTIQGLLEDGVKSGEFPNINPQLLFKAMGGLFMGLVLMGDRKKQVSEKDIEELLNQLIMNPQEQS</sequence>
<dbReference type="PANTHER" id="PTHR30055">
    <property type="entry name" value="HTH-TYPE TRANSCRIPTIONAL REGULATOR RUTR"/>
    <property type="match status" value="1"/>
</dbReference>
<dbReference type="PANTHER" id="PTHR30055:SF234">
    <property type="entry name" value="HTH-TYPE TRANSCRIPTIONAL REGULATOR BETI"/>
    <property type="match status" value="1"/>
</dbReference>
<dbReference type="SUPFAM" id="SSF46689">
    <property type="entry name" value="Homeodomain-like"/>
    <property type="match status" value="1"/>
</dbReference>
<dbReference type="InterPro" id="IPR009057">
    <property type="entry name" value="Homeodomain-like_sf"/>
</dbReference>
<keyword evidence="3" id="KW-0804">Transcription</keyword>
<evidence type="ECO:0000256" key="2">
    <source>
        <dbReference type="ARBA" id="ARBA00023125"/>
    </source>
</evidence>
<dbReference type="PROSITE" id="PS50977">
    <property type="entry name" value="HTH_TETR_2"/>
    <property type="match status" value="1"/>
</dbReference>
<dbReference type="Gene3D" id="1.10.357.10">
    <property type="entry name" value="Tetracycline Repressor, domain 2"/>
    <property type="match status" value="1"/>
</dbReference>
<dbReference type="Pfam" id="PF00440">
    <property type="entry name" value="TetR_N"/>
    <property type="match status" value="1"/>
</dbReference>
<dbReference type="InterPro" id="IPR036271">
    <property type="entry name" value="Tet_transcr_reg_TetR-rel_C_sf"/>
</dbReference>
<dbReference type="InterPro" id="IPR050109">
    <property type="entry name" value="HTH-type_TetR-like_transc_reg"/>
</dbReference>
<organism evidence="5">
    <name type="scientific">marine metagenome</name>
    <dbReference type="NCBI Taxonomy" id="408172"/>
    <lineage>
        <taxon>unclassified sequences</taxon>
        <taxon>metagenomes</taxon>
        <taxon>ecological metagenomes</taxon>
    </lineage>
</organism>
<reference evidence="5" key="1">
    <citation type="submission" date="2018-05" db="EMBL/GenBank/DDBJ databases">
        <authorList>
            <person name="Lanie J.A."/>
            <person name="Ng W.-L."/>
            <person name="Kazmierczak K.M."/>
            <person name="Andrzejewski T.M."/>
            <person name="Davidsen T.M."/>
            <person name="Wayne K.J."/>
            <person name="Tettelin H."/>
            <person name="Glass J.I."/>
            <person name="Rusch D."/>
            <person name="Podicherti R."/>
            <person name="Tsui H.-C.T."/>
            <person name="Winkler M.E."/>
        </authorList>
    </citation>
    <scope>NUCLEOTIDE SEQUENCE</scope>
</reference>
<dbReference type="GO" id="GO:0003700">
    <property type="term" value="F:DNA-binding transcription factor activity"/>
    <property type="evidence" value="ECO:0007669"/>
    <property type="project" value="TreeGrafter"/>
</dbReference>
<accession>A0A381W7P0</accession>
<dbReference type="EMBL" id="UINC01010962">
    <property type="protein sequence ID" value="SVA48560.1"/>
    <property type="molecule type" value="Genomic_DNA"/>
</dbReference>
<dbReference type="GO" id="GO:0000976">
    <property type="term" value="F:transcription cis-regulatory region binding"/>
    <property type="evidence" value="ECO:0007669"/>
    <property type="project" value="TreeGrafter"/>
</dbReference>
<feature type="domain" description="HTH tetR-type" evidence="4">
    <location>
        <begin position="12"/>
        <end position="72"/>
    </location>
</feature>
<proteinExistence type="predicted"/>
<dbReference type="SUPFAM" id="SSF48498">
    <property type="entry name" value="Tetracyclin repressor-like, C-terminal domain"/>
    <property type="match status" value="1"/>
</dbReference>
<gene>
    <name evidence="5" type="ORF">METZ01_LOCUS101414</name>
</gene>
<evidence type="ECO:0000256" key="3">
    <source>
        <dbReference type="ARBA" id="ARBA00023163"/>
    </source>
</evidence>
<evidence type="ECO:0000259" key="4">
    <source>
        <dbReference type="PROSITE" id="PS50977"/>
    </source>
</evidence>